<keyword evidence="5" id="KW-1185">Reference proteome</keyword>
<dbReference type="AlphaFoldDB" id="A0A5B8MSV0"/>
<organism evidence="4 5">
    <name type="scientific">Chloropicon primus</name>
    <dbReference type="NCBI Taxonomy" id="1764295"/>
    <lineage>
        <taxon>Eukaryota</taxon>
        <taxon>Viridiplantae</taxon>
        <taxon>Chlorophyta</taxon>
        <taxon>Chloropicophyceae</taxon>
        <taxon>Chloropicales</taxon>
        <taxon>Chloropicaceae</taxon>
        <taxon>Chloropicon</taxon>
    </lineage>
</organism>
<dbReference type="SUPFAM" id="SSF46934">
    <property type="entry name" value="UBA-like"/>
    <property type="match status" value="1"/>
</dbReference>
<dbReference type="Proteomes" id="UP000316726">
    <property type="component" value="Chromosome 9"/>
</dbReference>
<dbReference type="InterPro" id="IPR003892">
    <property type="entry name" value="CUE"/>
</dbReference>
<feature type="compositionally biased region" description="Basic and acidic residues" evidence="1">
    <location>
        <begin position="610"/>
        <end position="621"/>
    </location>
</feature>
<dbReference type="InterPro" id="IPR052586">
    <property type="entry name" value="ASCC2"/>
</dbReference>
<reference evidence="4 5" key="1">
    <citation type="submission" date="2018-07" db="EMBL/GenBank/DDBJ databases">
        <title>The complete nuclear genome of the prasinophyte Chloropicon primus (CCMP1205).</title>
        <authorList>
            <person name="Pombert J.-F."/>
            <person name="Otis C."/>
            <person name="Turmel M."/>
            <person name="Lemieux C."/>
        </authorList>
    </citation>
    <scope>NUCLEOTIDE SEQUENCE [LARGE SCALE GENOMIC DNA]</scope>
    <source>
        <strain evidence="4 5">CCMP1205</strain>
    </source>
</reference>
<feature type="region of interest" description="Disordered" evidence="1">
    <location>
        <begin position="453"/>
        <end position="488"/>
    </location>
</feature>
<dbReference type="OrthoDB" id="5577209at2759"/>
<evidence type="ECO:0000256" key="1">
    <source>
        <dbReference type="SAM" id="MobiDB-lite"/>
    </source>
</evidence>
<proteinExistence type="predicted"/>
<feature type="region of interest" description="Disordered" evidence="1">
    <location>
        <begin position="598"/>
        <end position="655"/>
    </location>
</feature>
<accession>A0A5B8MSV0</accession>
<protein>
    <recommendedName>
        <fullName evidence="2">CUE domain-containing protein</fullName>
    </recommendedName>
</protein>
<dbReference type="CDD" id="cd14364">
    <property type="entry name" value="CUE_ASCC2"/>
    <property type="match status" value="1"/>
</dbReference>
<dbReference type="EMBL" id="CP031042">
    <property type="protein sequence ID" value="QDZ22904.1"/>
    <property type="molecule type" value="Genomic_DNA"/>
</dbReference>
<evidence type="ECO:0000313" key="5">
    <source>
        <dbReference type="Proteomes" id="UP000316726"/>
    </source>
</evidence>
<gene>
    <name evidence="4" type="ORF">A3770_09p54220</name>
    <name evidence="3" type="ORF">CPRI1469_LOCUS1025</name>
</gene>
<dbReference type="InterPro" id="IPR041800">
    <property type="entry name" value="ASCC2_CUE"/>
</dbReference>
<evidence type="ECO:0000259" key="2">
    <source>
        <dbReference type="PROSITE" id="PS51140"/>
    </source>
</evidence>
<name>A0A5B8MSV0_9CHLO</name>
<reference evidence="3" key="2">
    <citation type="submission" date="2021-01" db="EMBL/GenBank/DDBJ databases">
        <authorList>
            <person name="Corre E."/>
            <person name="Pelletier E."/>
            <person name="Niang G."/>
            <person name="Scheremetjew M."/>
            <person name="Finn R."/>
            <person name="Kale V."/>
            <person name="Holt S."/>
            <person name="Cochrane G."/>
            <person name="Meng A."/>
            <person name="Brown T."/>
            <person name="Cohen L."/>
        </authorList>
    </citation>
    <scope>NUCLEOTIDE SEQUENCE</scope>
    <source>
        <strain evidence="3">CCMP1205</strain>
    </source>
</reference>
<dbReference type="Pfam" id="PF02845">
    <property type="entry name" value="CUE"/>
    <property type="match status" value="1"/>
</dbReference>
<dbReference type="PANTHER" id="PTHR21494">
    <property type="entry name" value="ACTIVATING SIGNAL COINTEGRATOR 1 COMPLEX SUBUNIT 2 ASC-1 COMPLEX SUBUNIT P100"/>
    <property type="match status" value="1"/>
</dbReference>
<feature type="compositionally biased region" description="Basic residues" evidence="1">
    <location>
        <begin position="630"/>
        <end position="655"/>
    </location>
</feature>
<dbReference type="InterPro" id="IPR009060">
    <property type="entry name" value="UBA-like_sf"/>
</dbReference>
<dbReference type="GO" id="GO:0043130">
    <property type="term" value="F:ubiquitin binding"/>
    <property type="evidence" value="ECO:0007669"/>
    <property type="project" value="InterPro"/>
</dbReference>
<sequence>MASSTPSSSKYEYMPVVPKDLDESRTSFYGSEVVGYLNQDLRELLEQSDSVFWEMCKENESLHVALDSYLRYARRPHDLEGEQRGNDEEAEAALSRRVFMCYYRMTLPSLCTTPDSDSKQNEQGDALYRRWMVDIPKLFDLCAIYGPSNSRLVQELVKNMFTVQPRYRSDLASCLQTVVLNMTQVIQTVLASEEDFGDLMDHLLYLVDGFSSLCCFLTSYGDYSLMWVPKEGEDAAGGSPGSEASELLHFLVHSHVVSLPKVALVLDMDGTEVFEQFRQVGRKIESVIFDAVKHCLGGRKHGEEEGGGRTLVRAFRGMRTLEEEKNATSLLNSLEANHSLSEELLRAVKENRLSLSKGQATDLDKILGPILESKDLFVNCLYPEEKGGVKAEKPLADALLDRQVDTIRSILPEYGRGFIKRVLKHYEFNLDNCVSHMMEGSLPYELATLDSKLEEEQEAVSGGETTRDEQPAANRVVDSQGNDGGSEAGFTYYKKRAAPEEDSDFLDRDMVVRDKIMELSLYDDDYDDSIDFADKSMQHELEDLEGMNGDGSGNQNKPQEKTREFWVHDNKVYNYSKPGATKVMAPSAPVAIVMARQVEADEDKAARKKAREDRLIKEPRKQQQRSANSYKRKEKNKAKVGNHNRKQRALKKQGM</sequence>
<dbReference type="PROSITE" id="PS51140">
    <property type="entry name" value="CUE"/>
    <property type="match status" value="1"/>
</dbReference>
<dbReference type="EMBL" id="HBHL01001798">
    <property type="protein sequence ID" value="CAD9712184.1"/>
    <property type="molecule type" value="Transcribed_RNA"/>
</dbReference>
<dbReference type="PANTHER" id="PTHR21494:SF0">
    <property type="entry name" value="ACTIVATING SIGNAL COINTEGRATOR 1 COMPLEX SUBUNIT 2"/>
    <property type="match status" value="1"/>
</dbReference>
<dbReference type="STRING" id="1764295.A0A5B8MSV0"/>
<dbReference type="Gene3D" id="1.10.8.10">
    <property type="entry name" value="DNA helicase RuvA subunit, C-terminal domain"/>
    <property type="match status" value="1"/>
</dbReference>
<evidence type="ECO:0000313" key="3">
    <source>
        <dbReference type="EMBL" id="CAD9712184.1"/>
    </source>
</evidence>
<feature type="domain" description="CUE" evidence="2">
    <location>
        <begin position="399"/>
        <end position="442"/>
    </location>
</feature>
<evidence type="ECO:0000313" key="4">
    <source>
        <dbReference type="EMBL" id="QDZ22904.1"/>
    </source>
</evidence>